<dbReference type="SUPFAM" id="SSF49482">
    <property type="entry name" value="Aromatic compound dioxygenase"/>
    <property type="match status" value="1"/>
</dbReference>
<protein>
    <recommendedName>
        <fullName evidence="3">Intradiol ring-cleavage dioxygenases domain-containing protein</fullName>
    </recommendedName>
</protein>
<feature type="domain" description="Intradiol ring-cleavage dioxygenases" evidence="3">
    <location>
        <begin position="122"/>
        <end position="234"/>
    </location>
</feature>
<evidence type="ECO:0000256" key="1">
    <source>
        <dbReference type="SAM" id="MobiDB-lite"/>
    </source>
</evidence>
<feature type="compositionally biased region" description="Gly residues" evidence="1">
    <location>
        <begin position="345"/>
        <end position="380"/>
    </location>
</feature>
<gene>
    <name evidence="4" type="ORF">G3M48_003951</name>
</gene>
<dbReference type="EMBL" id="JAAHCF010000257">
    <property type="protein sequence ID" value="KAK8145831.1"/>
    <property type="molecule type" value="Genomic_DNA"/>
</dbReference>
<accession>A0AAW0RVL9</accession>
<evidence type="ECO:0000256" key="2">
    <source>
        <dbReference type="SAM" id="SignalP"/>
    </source>
</evidence>
<dbReference type="InterPro" id="IPR015889">
    <property type="entry name" value="Intradiol_dOase_core"/>
</dbReference>
<feature type="signal peptide" evidence="2">
    <location>
        <begin position="1"/>
        <end position="19"/>
    </location>
</feature>
<feature type="region of interest" description="Disordered" evidence="1">
    <location>
        <begin position="270"/>
        <end position="291"/>
    </location>
</feature>
<dbReference type="AlphaFoldDB" id="A0AAW0RVL9"/>
<dbReference type="InterPro" id="IPR000627">
    <property type="entry name" value="Intradiol_dOase_C"/>
</dbReference>
<dbReference type="CDD" id="cd03457">
    <property type="entry name" value="intradiol_dioxygenase_like"/>
    <property type="match status" value="1"/>
</dbReference>
<organism evidence="4 5">
    <name type="scientific">Beauveria asiatica</name>
    <dbReference type="NCBI Taxonomy" id="1069075"/>
    <lineage>
        <taxon>Eukaryota</taxon>
        <taxon>Fungi</taxon>
        <taxon>Dikarya</taxon>
        <taxon>Ascomycota</taxon>
        <taxon>Pezizomycotina</taxon>
        <taxon>Sordariomycetes</taxon>
        <taxon>Hypocreomycetidae</taxon>
        <taxon>Hypocreales</taxon>
        <taxon>Cordycipitaceae</taxon>
        <taxon>Beauveria</taxon>
    </lineage>
</organism>
<keyword evidence="5" id="KW-1185">Reference proteome</keyword>
<keyword evidence="2" id="KW-0732">Signal</keyword>
<sequence length="435" mass="44829">MRCTQILALFAAASGIANAHPGHDLSEEIAERHLFLRSVRRATLAHCADKLKARGVEAANIARRSAAVEKKRAARGIKRRDANSDLSTSHNSTDTGYTQNTSVSELFSSNGSCLLTPEVTQGPYYVGGESLRKDVTDSEPGIDITLDYQVIDVDTCEPVPDVYVEIWHCNSTGVYSGVVANGNGDSSDESNIDNTALRGIQATDSDGVAQFQSIFPGHYTGRATHIHVMVHTNATLYANQTLGNQVYASHVGQTFFDQDLIAAADKVSPYSENKQELTENSSDSILSEEAGTDGVDPFMNYVYLGDDLSEGLFAWLAFGINTTYSSEVTPASFMYESGGVENSNGGMGGGPGGGGPPGSGGGPPGGGPPGGNGTRPGGSGTASPSGTNAGPSGTDSAPSGTATGTTGTPTLSNVGSFVTASAAGLLGLVFLVLAI</sequence>
<comment type="caution">
    <text evidence="4">The sequence shown here is derived from an EMBL/GenBank/DDBJ whole genome shotgun (WGS) entry which is preliminary data.</text>
</comment>
<dbReference type="Pfam" id="PF00775">
    <property type="entry name" value="Dioxygenase_C"/>
    <property type="match status" value="1"/>
</dbReference>
<dbReference type="GO" id="GO:0016702">
    <property type="term" value="F:oxidoreductase activity, acting on single donors with incorporation of molecular oxygen, incorporation of two atoms of oxygen"/>
    <property type="evidence" value="ECO:0007669"/>
    <property type="project" value="InterPro"/>
</dbReference>
<dbReference type="PANTHER" id="PTHR34315:SF1">
    <property type="entry name" value="INTRADIOL RING-CLEAVAGE DIOXYGENASES DOMAIN-CONTAINING PROTEIN-RELATED"/>
    <property type="match status" value="1"/>
</dbReference>
<feature type="compositionally biased region" description="Polar residues" evidence="1">
    <location>
        <begin position="84"/>
        <end position="99"/>
    </location>
</feature>
<feature type="compositionally biased region" description="Low complexity" evidence="1">
    <location>
        <begin position="381"/>
        <end position="410"/>
    </location>
</feature>
<proteinExistence type="predicted"/>
<dbReference type="PANTHER" id="PTHR34315">
    <property type="match status" value="1"/>
</dbReference>
<reference evidence="4 5" key="1">
    <citation type="submission" date="2020-02" db="EMBL/GenBank/DDBJ databases">
        <title>Comparative genomics of the hypocrealean fungal genus Beauvera.</title>
        <authorList>
            <person name="Showalter D.N."/>
            <person name="Bushley K.E."/>
            <person name="Rehner S.A."/>
        </authorList>
    </citation>
    <scope>NUCLEOTIDE SEQUENCE [LARGE SCALE GENOMIC DNA]</scope>
    <source>
        <strain evidence="4 5">ARSEF4384</strain>
    </source>
</reference>
<dbReference type="GO" id="GO:0008199">
    <property type="term" value="F:ferric iron binding"/>
    <property type="evidence" value="ECO:0007669"/>
    <property type="project" value="InterPro"/>
</dbReference>
<dbReference type="Proteomes" id="UP001397290">
    <property type="component" value="Unassembled WGS sequence"/>
</dbReference>
<dbReference type="Gene3D" id="2.60.130.10">
    <property type="entry name" value="Aromatic compound dioxygenase"/>
    <property type="match status" value="1"/>
</dbReference>
<feature type="region of interest" description="Disordered" evidence="1">
    <location>
        <begin position="342"/>
        <end position="410"/>
    </location>
</feature>
<evidence type="ECO:0000259" key="3">
    <source>
        <dbReference type="Pfam" id="PF00775"/>
    </source>
</evidence>
<evidence type="ECO:0000313" key="5">
    <source>
        <dbReference type="Proteomes" id="UP001397290"/>
    </source>
</evidence>
<feature type="region of interest" description="Disordered" evidence="1">
    <location>
        <begin position="72"/>
        <end position="99"/>
    </location>
</feature>
<name>A0AAW0RVL9_9HYPO</name>
<feature type="chain" id="PRO_5043676561" description="Intradiol ring-cleavage dioxygenases domain-containing protein" evidence="2">
    <location>
        <begin position="20"/>
        <end position="435"/>
    </location>
</feature>
<evidence type="ECO:0000313" key="4">
    <source>
        <dbReference type="EMBL" id="KAK8145831.1"/>
    </source>
</evidence>